<keyword evidence="4" id="KW-1185">Reference proteome</keyword>
<dbReference type="SUPFAM" id="SSF53927">
    <property type="entry name" value="Cytidine deaminase-like"/>
    <property type="match status" value="1"/>
</dbReference>
<dbReference type="Gene3D" id="3.40.140.10">
    <property type="entry name" value="Cytidine Deaminase, domain 2"/>
    <property type="match status" value="1"/>
</dbReference>
<name>A0ABU2DQP7_9MICC</name>
<organism evidence="3 4">
    <name type="scientific">Nesterenkonia aerolata</name>
    <dbReference type="NCBI Taxonomy" id="3074079"/>
    <lineage>
        <taxon>Bacteria</taxon>
        <taxon>Bacillati</taxon>
        <taxon>Actinomycetota</taxon>
        <taxon>Actinomycetes</taxon>
        <taxon>Micrococcales</taxon>
        <taxon>Micrococcaceae</taxon>
        <taxon>Nesterenkonia</taxon>
    </lineage>
</organism>
<dbReference type="PROSITE" id="PS51747">
    <property type="entry name" value="CYT_DCMP_DEAMINASES_2"/>
    <property type="match status" value="1"/>
</dbReference>
<feature type="region of interest" description="Disordered" evidence="1">
    <location>
        <begin position="156"/>
        <end position="176"/>
    </location>
</feature>
<evidence type="ECO:0000259" key="2">
    <source>
        <dbReference type="PROSITE" id="PS51747"/>
    </source>
</evidence>
<dbReference type="Pfam" id="PF00383">
    <property type="entry name" value="dCMP_cyt_deam_1"/>
    <property type="match status" value="1"/>
</dbReference>
<proteinExistence type="predicted"/>
<evidence type="ECO:0000256" key="1">
    <source>
        <dbReference type="SAM" id="MobiDB-lite"/>
    </source>
</evidence>
<dbReference type="CDD" id="cd01285">
    <property type="entry name" value="nucleoside_deaminase"/>
    <property type="match status" value="1"/>
</dbReference>
<feature type="compositionally biased region" description="Pro residues" evidence="1">
    <location>
        <begin position="166"/>
        <end position="176"/>
    </location>
</feature>
<evidence type="ECO:0000313" key="4">
    <source>
        <dbReference type="Proteomes" id="UP001251870"/>
    </source>
</evidence>
<protein>
    <submittedName>
        <fullName evidence="3">Nucleoside deaminase</fullName>
    </submittedName>
</protein>
<comment type="caution">
    <text evidence="3">The sequence shown here is derived from an EMBL/GenBank/DDBJ whole genome shotgun (WGS) entry which is preliminary data.</text>
</comment>
<reference evidence="3 4" key="1">
    <citation type="submission" date="2023-09" db="EMBL/GenBank/DDBJ databases">
        <title>Description of three actinobacteria isolated from air of manufacturing shop in a pharmaceutical factory.</title>
        <authorList>
            <person name="Zhang D.-F."/>
        </authorList>
    </citation>
    <scope>NUCLEOTIDE SEQUENCE [LARGE SCALE GENOMIC DNA]</scope>
    <source>
        <strain evidence="3 4">LY-0111</strain>
    </source>
</reference>
<dbReference type="InterPro" id="IPR002125">
    <property type="entry name" value="CMP_dCMP_dom"/>
</dbReference>
<gene>
    <name evidence="3" type="ORF">RIL96_04540</name>
</gene>
<feature type="domain" description="CMP/dCMP-type deaminase" evidence="2">
    <location>
        <begin position="3"/>
        <end position="131"/>
    </location>
</feature>
<dbReference type="InterPro" id="IPR016193">
    <property type="entry name" value="Cytidine_deaminase-like"/>
</dbReference>
<dbReference type="RefSeq" id="WP_310547819.1">
    <property type="nucleotide sequence ID" value="NZ_JAVKGR010000003.1"/>
</dbReference>
<dbReference type="Proteomes" id="UP001251870">
    <property type="component" value="Unassembled WGS sequence"/>
</dbReference>
<dbReference type="EMBL" id="JAVKGR010000003">
    <property type="protein sequence ID" value="MDR8018830.1"/>
    <property type="molecule type" value="Genomic_DNA"/>
</dbReference>
<sequence length="176" mass="18801">MNTTDTVLRSVMDQAIETCTHHVNAGGLPFVGVVVNKAGQMLSRFGVNRVAETGDPMAHAEVVAMREAMATHGLDTLTGTVLLATGEPCGLCYRYAINHGIEAIYVAADRDEAAAYGFDYLASYPAFGVTDTRRDALLQPLPVARAIEPFTRYLTLHPSGRASPQPDTPPKGTPLS</sequence>
<accession>A0ABU2DQP7</accession>
<evidence type="ECO:0000313" key="3">
    <source>
        <dbReference type="EMBL" id="MDR8018830.1"/>
    </source>
</evidence>